<evidence type="ECO:0000313" key="2">
    <source>
        <dbReference type="Proteomes" id="UP000324222"/>
    </source>
</evidence>
<dbReference type="Proteomes" id="UP000324222">
    <property type="component" value="Unassembled WGS sequence"/>
</dbReference>
<proteinExistence type="predicted"/>
<accession>A0A5B7FL59</accession>
<comment type="caution">
    <text evidence="1">The sequence shown here is derived from an EMBL/GenBank/DDBJ whole genome shotgun (WGS) entry which is preliminary data.</text>
</comment>
<gene>
    <name evidence="1" type="ORF">E2C01_039619</name>
</gene>
<sequence>MEATHVEVTGVRQKRLYPPAVFSILLSSSAGDTFRIKGTIILRETRRLSCPALACFSVYSVCNEYVVSIGFLSTGECVWTVEAASPCSDSFRTERCPLLTFIRIMFGRLHRRLATYFSTTGRGLLAKQIVYISNPLKIVDKCSRSNVSAGDAHESQHARATRRFFRRDADSDTTP</sequence>
<protein>
    <submittedName>
        <fullName evidence="1">Uncharacterized protein</fullName>
    </submittedName>
</protein>
<name>A0A5B7FL59_PORTR</name>
<keyword evidence="2" id="KW-1185">Reference proteome</keyword>
<evidence type="ECO:0000313" key="1">
    <source>
        <dbReference type="EMBL" id="MPC45913.1"/>
    </source>
</evidence>
<reference evidence="1 2" key="1">
    <citation type="submission" date="2019-05" db="EMBL/GenBank/DDBJ databases">
        <title>Another draft genome of Portunus trituberculatus and its Hox gene families provides insights of decapod evolution.</title>
        <authorList>
            <person name="Jeong J.-H."/>
            <person name="Song I."/>
            <person name="Kim S."/>
            <person name="Choi T."/>
            <person name="Kim D."/>
            <person name="Ryu S."/>
            <person name="Kim W."/>
        </authorList>
    </citation>
    <scope>NUCLEOTIDE SEQUENCE [LARGE SCALE GENOMIC DNA]</scope>
    <source>
        <tissue evidence="1">Muscle</tissue>
    </source>
</reference>
<organism evidence="1 2">
    <name type="scientific">Portunus trituberculatus</name>
    <name type="common">Swimming crab</name>
    <name type="synonym">Neptunus trituberculatus</name>
    <dbReference type="NCBI Taxonomy" id="210409"/>
    <lineage>
        <taxon>Eukaryota</taxon>
        <taxon>Metazoa</taxon>
        <taxon>Ecdysozoa</taxon>
        <taxon>Arthropoda</taxon>
        <taxon>Crustacea</taxon>
        <taxon>Multicrustacea</taxon>
        <taxon>Malacostraca</taxon>
        <taxon>Eumalacostraca</taxon>
        <taxon>Eucarida</taxon>
        <taxon>Decapoda</taxon>
        <taxon>Pleocyemata</taxon>
        <taxon>Brachyura</taxon>
        <taxon>Eubrachyura</taxon>
        <taxon>Portunoidea</taxon>
        <taxon>Portunidae</taxon>
        <taxon>Portuninae</taxon>
        <taxon>Portunus</taxon>
    </lineage>
</organism>
<dbReference type="EMBL" id="VSRR010006953">
    <property type="protein sequence ID" value="MPC45913.1"/>
    <property type="molecule type" value="Genomic_DNA"/>
</dbReference>
<dbReference type="AlphaFoldDB" id="A0A5B7FL59"/>